<comment type="caution">
    <text evidence="2">The sequence shown here is derived from an EMBL/GenBank/DDBJ whole genome shotgun (WGS) entry which is preliminary data.</text>
</comment>
<keyword evidence="1" id="KW-1133">Transmembrane helix</keyword>
<keyword evidence="1" id="KW-0472">Membrane</keyword>
<dbReference type="AlphaFoldDB" id="A0A1D1W160"/>
<feature type="transmembrane region" description="Helical" evidence="1">
    <location>
        <begin position="123"/>
        <end position="140"/>
    </location>
</feature>
<feature type="transmembrane region" description="Helical" evidence="1">
    <location>
        <begin position="6"/>
        <end position="23"/>
    </location>
</feature>
<feature type="transmembrane region" description="Helical" evidence="1">
    <location>
        <begin position="84"/>
        <end position="103"/>
    </location>
</feature>
<dbReference type="Proteomes" id="UP000186922">
    <property type="component" value="Unassembled WGS sequence"/>
</dbReference>
<protein>
    <recommendedName>
        <fullName evidence="4">G-protein coupled receptors family 1 profile domain-containing protein</fullName>
    </recommendedName>
</protein>
<evidence type="ECO:0000313" key="2">
    <source>
        <dbReference type="EMBL" id="GAV07006.1"/>
    </source>
</evidence>
<dbReference type="EMBL" id="BDGG01000014">
    <property type="protein sequence ID" value="GAV07006.1"/>
    <property type="molecule type" value="Genomic_DNA"/>
</dbReference>
<dbReference type="SUPFAM" id="SSF81321">
    <property type="entry name" value="Family A G protein-coupled receptor-like"/>
    <property type="match status" value="1"/>
</dbReference>
<organism evidence="2 3">
    <name type="scientific">Ramazzottius varieornatus</name>
    <name type="common">Water bear</name>
    <name type="synonym">Tardigrade</name>
    <dbReference type="NCBI Taxonomy" id="947166"/>
    <lineage>
        <taxon>Eukaryota</taxon>
        <taxon>Metazoa</taxon>
        <taxon>Ecdysozoa</taxon>
        <taxon>Tardigrada</taxon>
        <taxon>Eutardigrada</taxon>
        <taxon>Parachela</taxon>
        <taxon>Hypsibioidea</taxon>
        <taxon>Ramazzottiidae</taxon>
        <taxon>Ramazzottius</taxon>
    </lineage>
</organism>
<proteinExistence type="predicted"/>
<keyword evidence="1" id="KW-0812">Transmembrane</keyword>
<gene>
    <name evidence="2" type="primary">RvY_16906-1</name>
    <name evidence="2" type="synonym">RvY_16906.1</name>
    <name evidence="2" type="ORF">RvY_16906</name>
</gene>
<accession>A0A1D1W160</accession>
<dbReference type="Gene3D" id="1.20.1070.10">
    <property type="entry name" value="Rhodopsin 7-helix transmembrane proteins"/>
    <property type="match status" value="1"/>
</dbReference>
<evidence type="ECO:0008006" key="4">
    <source>
        <dbReference type="Google" id="ProtNLM"/>
    </source>
</evidence>
<evidence type="ECO:0000313" key="3">
    <source>
        <dbReference type="Proteomes" id="UP000186922"/>
    </source>
</evidence>
<evidence type="ECO:0000256" key="1">
    <source>
        <dbReference type="SAM" id="Phobius"/>
    </source>
</evidence>
<name>A0A1D1W160_RAMVA</name>
<keyword evidence="3" id="KW-1185">Reference proteome</keyword>
<sequence>MCIHNLPIIVILMVYPFILVKMMPRPRKTKQKTGTTKTTTSNRTVSAEDALTVAPKASINHSTNKMATADNKLGRWRMMCGNGFLTLTFMCLVVLVTLLPAQLFYSSLAFRLNIYINVGVTNFLYGLMGLCDPVAFLLTVKNLREAMGKLFKCQR</sequence>
<reference evidence="2 3" key="1">
    <citation type="journal article" date="2016" name="Nat. Commun.">
        <title>Extremotolerant tardigrade genome and improved radiotolerance of human cultured cells by tardigrade-unique protein.</title>
        <authorList>
            <person name="Hashimoto T."/>
            <person name="Horikawa D.D."/>
            <person name="Saito Y."/>
            <person name="Kuwahara H."/>
            <person name="Kozuka-Hata H."/>
            <person name="Shin-I T."/>
            <person name="Minakuchi Y."/>
            <person name="Ohishi K."/>
            <person name="Motoyama A."/>
            <person name="Aizu T."/>
            <person name="Enomoto A."/>
            <person name="Kondo K."/>
            <person name="Tanaka S."/>
            <person name="Hara Y."/>
            <person name="Koshikawa S."/>
            <person name="Sagara H."/>
            <person name="Miura T."/>
            <person name="Yokobori S."/>
            <person name="Miyagawa K."/>
            <person name="Suzuki Y."/>
            <person name="Kubo T."/>
            <person name="Oyama M."/>
            <person name="Kohara Y."/>
            <person name="Fujiyama A."/>
            <person name="Arakawa K."/>
            <person name="Katayama T."/>
            <person name="Toyoda A."/>
            <person name="Kunieda T."/>
        </authorList>
    </citation>
    <scope>NUCLEOTIDE SEQUENCE [LARGE SCALE GENOMIC DNA]</scope>
    <source>
        <strain evidence="2 3">YOKOZUNA-1</strain>
    </source>
</reference>